<evidence type="ECO:0000256" key="3">
    <source>
        <dbReference type="ARBA" id="ARBA00022475"/>
    </source>
</evidence>
<comment type="subcellular location">
    <subcellularLocation>
        <location evidence="1">Cell membrane</location>
        <topology evidence="1">Lipid-anchor</topology>
    </subcellularLocation>
</comment>
<evidence type="ECO:0000256" key="7">
    <source>
        <dbReference type="SAM" id="SignalP"/>
    </source>
</evidence>
<dbReference type="InterPro" id="IPR050957">
    <property type="entry name" value="BMP_lipoprotein"/>
</dbReference>
<dbReference type="RefSeq" id="WP_286277147.1">
    <property type="nucleotide sequence ID" value="NZ_AP027731.1"/>
</dbReference>
<keyword evidence="3" id="KW-1003">Cell membrane</keyword>
<accession>A0ABM8GFR7</accession>
<keyword evidence="5" id="KW-0472">Membrane</keyword>
<dbReference type="InterPro" id="IPR003760">
    <property type="entry name" value="PnrA-like"/>
</dbReference>
<evidence type="ECO:0000259" key="8">
    <source>
        <dbReference type="Pfam" id="PF02608"/>
    </source>
</evidence>
<dbReference type="EMBL" id="AP027731">
    <property type="protein sequence ID" value="BDZ47195.1"/>
    <property type="molecule type" value="Genomic_DNA"/>
</dbReference>
<evidence type="ECO:0000313" key="9">
    <source>
        <dbReference type="EMBL" id="BDZ47195.1"/>
    </source>
</evidence>
<keyword evidence="10" id="KW-1185">Reference proteome</keyword>
<keyword evidence="6" id="KW-0449">Lipoprotein</keyword>
<name>A0ABM8GFR7_9MICO</name>
<dbReference type="Proteomes" id="UP001321498">
    <property type="component" value="Chromosome"/>
</dbReference>
<evidence type="ECO:0000256" key="5">
    <source>
        <dbReference type="ARBA" id="ARBA00023136"/>
    </source>
</evidence>
<dbReference type="SUPFAM" id="SSF53822">
    <property type="entry name" value="Periplasmic binding protein-like I"/>
    <property type="match status" value="1"/>
</dbReference>
<evidence type="ECO:0000313" key="10">
    <source>
        <dbReference type="Proteomes" id="UP001321498"/>
    </source>
</evidence>
<evidence type="ECO:0000256" key="4">
    <source>
        <dbReference type="ARBA" id="ARBA00022729"/>
    </source>
</evidence>
<feature type="chain" id="PRO_5047437063" evidence="7">
    <location>
        <begin position="38"/>
        <end position="372"/>
    </location>
</feature>
<feature type="domain" description="ABC transporter substrate-binding protein PnrA-like" evidence="8">
    <location>
        <begin position="60"/>
        <end position="334"/>
    </location>
</feature>
<dbReference type="PANTHER" id="PTHR34296">
    <property type="entry name" value="TRANSCRIPTIONAL ACTIVATOR PROTEIN MED"/>
    <property type="match status" value="1"/>
</dbReference>
<dbReference type="InterPro" id="IPR028082">
    <property type="entry name" value="Peripla_BP_I"/>
</dbReference>
<evidence type="ECO:0000256" key="6">
    <source>
        <dbReference type="ARBA" id="ARBA00023288"/>
    </source>
</evidence>
<proteinExistence type="inferred from homology"/>
<dbReference type="PROSITE" id="PS51257">
    <property type="entry name" value="PROKAR_LIPOPROTEIN"/>
    <property type="match status" value="1"/>
</dbReference>
<dbReference type="Pfam" id="PF02608">
    <property type="entry name" value="Bmp"/>
    <property type="match status" value="1"/>
</dbReference>
<feature type="signal peptide" evidence="7">
    <location>
        <begin position="1"/>
        <end position="37"/>
    </location>
</feature>
<reference evidence="10" key="1">
    <citation type="journal article" date="2019" name="Int. J. Syst. Evol. Microbiol.">
        <title>The Global Catalogue of Microorganisms (GCM) 10K type strain sequencing project: providing services to taxonomists for standard genome sequencing and annotation.</title>
        <authorList>
            <consortium name="The Broad Institute Genomics Platform"/>
            <consortium name="The Broad Institute Genome Sequencing Center for Infectious Disease"/>
            <person name="Wu L."/>
            <person name="Ma J."/>
        </authorList>
    </citation>
    <scope>NUCLEOTIDE SEQUENCE [LARGE SCALE GENOMIC DNA]</scope>
    <source>
        <strain evidence="10">NBRC 108725</strain>
    </source>
</reference>
<comment type="similarity">
    <text evidence="2">Belongs to the BMP lipoprotein family.</text>
</comment>
<keyword evidence="4 7" id="KW-0732">Signal</keyword>
<dbReference type="PANTHER" id="PTHR34296:SF2">
    <property type="entry name" value="ABC TRANSPORTER GUANOSINE-BINDING PROTEIN NUPN"/>
    <property type="match status" value="1"/>
</dbReference>
<organism evidence="9 10">
    <name type="scientific">Naasia aerilata</name>
    <dbReference type="NCBI Taxonomy" id="1162966"/>
    <lineage>
        <taxon>Bacteria</taxon>
        <taxon>Bacillati</taxon>
        <taxon>Actinomycetota</taxon>
        <taxon>Actinomycetes</taxon>
        <taxon>Micrococcales</taxon>
        <taxon>Microbacteriaceae</taxon>
        <taxon>Naasia</taxon>
    </lineage>
</organism>
<sequence length="372" mass="37445">MYKARTGGVLRRTFTGAGALVAVSALTLGLVGCSSQAGGNSGGGDSSSGGSDDAATKVSKIAFVAPENETDLGWNQVGLANSKDAADKMGLEYVAVPDAGWDNIETVLGQVIDDDGAQFVIAHASGYGVAAQTVSGQTQVPILAQDSGLKPVPGQLAQALVSAEQGGYIAGIAAAMSTQSKTVAVVISADDVNWLDMAAGFAQGVYSVDPGINVLFGQISASGYADSAGGKTAVETVIAGGADVVFGMGDGATLGYLQAIDAHPGVKYIADIGDVTSALKDPSVLLTSVIWDYTPTYEQAIKDVDAGTFGSKDYELTVGNGGLYLQDTDNMTQEIKDAVKTATDGIDAGTIKPSGAKDSAAVKDVIAAKKAA</sequence>
<gene>
    <name evidence="9" type="ORF">GCM10025866_31040</name>
</gene>
<evidence type="ECO:0000256" key="1">
    <source>
        <dbReference type="ARBA" id="ARBA00004193"/>
    </source>
</evidence>
<protein>
    <submittedName>
        <fullName evidence="9">BMP family ABC transporter substrate-binding protein</fullName>
    </submittedName>
</protein>
<evidence type="ECO:0000256" key="2">
    <source>
        <dbReference type="ARBA" id="ARBA00008610"/>
    </source>
</evidence>
<dbReference type="Gene3D" id="3.40.50.2300">
    <property type="match status" value="2"/>
</dbReference>